<dbReference type="GeneID" id="78776916"/>
<evidence type="ECO:0000256" key="1">
    <source>
        <dbReference type="SAM" id="MobiDB-lite"/>
    </source>
</evidence>
<reference evidence="2 3" key="1">
    <citation type="submission" date="2019-12" db="EMBL/GenBank/DDBJ databases">
        <title>Chromosome-level assembly of the Caenorhabditis remanei genome.</title>
        <authorList>
            <person name="Teterina A.A."/>
            <person name="Willis J.H."/>
            <person name="Phillips P.C."/>
        </authorList>
    </citation>
    <scope>NUCLEOTIDE SEQUENCE [LARGE SCALE GENOMIC DNA]</scope>
    <source>
        <strain evidence="2 3">PX506</strain>
        <tissue evidence="2">Whole organism</tissue>
    </source>
</reference>
<evidence type="ECO:0000313" key="2">
    <source>
        <dbReference type="EMBL" id="KAF1753801.1"/>
    </source>
</evidence>
<feature type="region of interest" description="Disordered" evidence="1">
    <location>
        <begin position="1"/>
        <end position="89"/>
    </location>
</feature>
<gene>
    <name evidence="2" type="ORF">GCK72_020358</name>
</gene>
<protein>
    <submittedName>
        <fullName evidence="2">Uncharacterized protein</fullName>
    </submittedName>
</protein>
<feature type="compositionally biased region" description="Polar residues" evidence="1">
    <location>
        <begin position="9"/>
        <end position="42"/>
    </location>
</feature>
<dbReference type="AlphaFoldDB" id="A0A6A5GGS9"/>
<sequence length="102" mass="11405">MPRSRKAQKVSTVSSLRATRQNTASTSNPTSTKSLVNPQTPKKSIDQHNVKKRKRSACRPSTSTHHVPDLSDEEELCDPTEVRSTTVQKSSRVLRNCCQLFP</sequence>
<proteinExistence type="predicted"/>
<evidence type="ECO:0000313" key="3">
    <source>
        <dbReference type="Proteomes" id="UP000483820"/>
    </source>
</evidence>
<accession>A0A6A5GGS9</accession>
<dbReference type="RefSeq" id="XP_053582444.1">
    <property type="nucleotide sequence ID" value="XM_053733531.1"/>
</dbReference>
<dbReference type="Proteomes" id="UP000483820">
    <property type="component" value="Chromosome V"/>
</dbReference>
<name>A0A6A5GGS9_CAERE</name>
<organism evidence="2 3">
    <name type="scientific">Caenorhabditis remanei</name>
    <name type="common">Caenorhabditis vulgaris</name>
    <dbReference type="NCBI Taxonomy" id="31234"/>
    <lineage>
        <taxon>Eukaryota</taxon>
        <taxon>Metazoa</taxon>
        <taxon>Ecdysozoa</taxon>
        <taxon>Nematoda</taxon>
        <taxon>Chromadorea</taxon>
        <taxon>Rhabditida</taxon>
        <taxon>Rhabditina</taxon>
        <taxon>Rhabditomorpha</taxon>
        <taxon>Rhabditoidea</taxon>
        <taxon>Rhabditidae</taxon>
        <taxon>Peloderinae</taxon>
        <taxon>Caenorhabditis</taxon>
    </lineage>
</organism>
<dbReference type="CTD" id="78776916"/>
<comment type="caution">
    <text evidence="2">The sequence shown here is derived from an EMBL/GenBank/DDBJ whole genome shotgun (WGS) entry which is preliminary data.</text>
</comment>
<dbReference type="KEGG" id="crq:GCK72_020358"/>
<dbReference type="EMBL" id="WUAV01000005">
    <property type="protein sequence ID" value="KAF1753801.1"/>
    <property type="molecule type" value="Genomic_DNA"/>
</dbReference>